<comment type="caution">
    <text evidence="2">The sequence shown here is derived from an EMBL/GenBank/DDBJ whole genome shotgun (WGS) entry which is preliminary data.</text>
</comment>
<evidence type="ECO:0000313" key="2">
    <source>
        <dbReference type="EMBL" id="MCR0982455.1"/>
    </source>
</evidence>
<organism evidence="2 3">
    <name type="scientific">Roseomonas populi</name>
    <dbReference type="NCBI Taxonomy" id="3121582"/>
    <lineage>
        <taxon>Bacteria</taxon>
        <taxon>Pseudomonadati</taxon>
        <taxon>Pseudomonadota</taxon>
        <taxon>Alphaproteobacteria</taxon>
        <taxon>Acetobacterales</taxon>
        <taxon>Roseomonadaceae</taxon>
        <taxon>Roseomonas</taxon>
    </lineage>
</organism>
<protein>
    <submittedName>
        <fullName evidence="2">Uncharacterized protein</fullName>
    </submittedName>
</protein>
<accession>A0ABT1X2W2</accession>
<dbReference type="RefSeq" id="WP_257716123.1">
    <property type="nucleotide sequence ID" value="NZ_JANJOU010000007.1"/>
</dbReference>
<feature type="region of interest" description="Disordered" evidence="1">
    <location>
        <begin position="1"/>
        <end position="38"/>
    </location>
</feature>
<evidence type="ECO:0000256" key="1">
    <source>
        <dbReference type="SAM" id="MobiDB-lite"/>
    </source>
</evidence>
<feature type="compositionally biased region" description="Low complexity" evidence="1">
    <location>
        <begin position="17"/>
        <end position="30"/>
    </location>
</feature>
<keyword evidence="3" id="KW-1185">Reference proteome</keyword>
<name>A0ABT1X2W2_9PROT</name>
<reference evidence="2 3" key="1">
    <citation type="submission" date="2022-06" db="EMBL/GenBank/DDBJ databases">
        <title>Roseomonas CN29.</title>
        <authorList>
            <person name="Cheng Y."/>
            <person name="He X."/>
        </authorList>
    </citation>
    <scope>NUCLEOTIDE SEQUENCE [LARGE SCALE GENOMIC DNA]</scope>
    <source>
        <strain evidence="2 3">CN29</strain>
    </source>
</reference>
<proteinExistence type="predicted"/>
<feature type="region of interest" description="Disordered" evidence="1">
    <location>
        <begin position="59"/>
        <end position="82"/>
    </location>
</feature>
<sequence length="82" mass="8036">MEHETTLVHPGVPPPRAAAMAATAVPGPLAGRPPPGAAVPQAAVRRLRMALEAAAQRIATSGPLADSDAAGAEDGRPASSPG</sequence>
<gene>
    <name evidence="2" type="ORF">NRP21_10375</name>
</gene>
<dbReference type="Proteomes" id="UP001524642">
    <property type="component" value="Unassembled WGS sequence"/>
</dbReference>
<dbReference type="EMBL" id="JANJOU010000007">
    <property type="protein sequence ID" value="MCR0982455.1"/>
    <property type="molecule type" value="Genomic_DNA"/>
</dbReference>
<evidence type="ECO:0000313" key="3">
    <source>
        <dbReference type="Proteomes" id="UP001524642"/>
    </source>
</evidence>